<evidence type="ECO:0000313" key="5">
    <source>
        <dbReference type="EMBL" id="QJR37997.1"/>
    </source>
</evidence>
<keyword evidence="3 5" id="KW-0067">ATP-binding</keyword>
<evidence type="ECO:0000259" key="4">
    <source>
        <dbReference type="PROSITE" id="PS50893"/>
    </source>
</evidence>
<dbReference type="GO" id="GO:0005524">
    <property type="term" value="F:ATP binding"/>
    <property type="evidence" value="ECO:0007669"/>
    <property type="project" value="UniProtKB-KW"/>
</dbReference>
<dbReference type="Pfam" id="PF00005">
    <property type="entry name" value="ABC_tran"/>
    <property type="match status" value="1"/>
</dbReference>
<keyword evidence="6" id="KW-1185">Reference proteome</keyword>
<dbReference type="RefSeq" id="WP_171227434.1">
    <property type="nucleotide sequence ID" value="NZ_CP053085.1"/>
</dbReference>
<dbReference type="SUPFAM" id="SSF52540">
    <property type="entry name" value="P-loop containing nucleoside triphosphate hydrolases"/>
    <property type="match status" value="1"/>
</dbReference>
<evidence type="ECO:0000256" key="2">
    <source>
        <dbReference type="ARBA" id="ARBA00022741"/>
    </source>
</evidence>
<dbReference type="PANTHER" id="PTHR42939">
    <property type="entry name" value="ABC TRANSPORTER ATP-BINDING PROTEIN ALBC-RELATED"/>
    <property type="match status" value="1"/>
</dbReference>
<dbReference type="KEGG" id="ggr:HKW67_21935"/>
<dbReference type="InterPro" id="IPR003439">
    <property type="entry name" value="ABC_transporter-like_ATP-bd"/>
</dbReference>
<dbReference type="AlphaFoldDB" id="A0A6M4IWM8"/>
<proteinExistence type="predicted"/>
<dbReference type="Proteomes" id="UP000500938">
    <property type="component" value="Chromosome"/>
</dbReference>
<keyword evidence="2" id="KW-0547">Nucleotide-binding</keyword>
<dbReference type="CDD" id="cd03230">
    <property type="entry name" value="ABC_DR_subfamily_A"/>
    <property type="match status" value="1"/>
</dbReference>
<reference evidence="5 6" key="1">
    <citation type="submission" date="2020-05" db="EMBL/GenBank/DDBJ databases">
        <title>Complete genome sequence of Gemmatimonas greenlandica TET16.</title>
        <authorList>
            <person name="Zeng Y."/>
        </authorList>
    </citation>
    <scope>NUCLEOTIDE SEQUENCE [LARGE SCALE GENOMIC DNA]</scope>
    <source>
        <strain evidence="5 6">TET16</strain>
    </source>
</reference>
<dbReference type="InterPro" id="IPR027417">
    <property type="entry name" value="P-loop_NTPase"/>
</dbReference>
<dbReference type="InterPro" id="IPR051782">
    <property type="entry name" value="ABC_Transporter_VariousFunc"/>
</dbReference>
<dbReference type="PROSITE" id="PS50893">
    <property type="entry name" value="ABC_TRANSPORTER_2"/>
    <property type="match status" value="1"/>
</dbReference>
<evidence type="ECO:0000313" key="6">
    <source>
        <dbReference type="Proteomes" id="UP000500938"/>
    </source>
</evidence>
<dbReference type="GO" id="GO:0016887">
    <property type="term" value="F:ATP hydrolysis activity"/>
    <property type="evidence" value="ECO:0007669"/>
    <property type="project" value="InterPro"/>
</dbReference>
<sequence length="304" mass="33186">MTTPNAVAVQGLSHRYGRKQALRDLDLTIPEGATYALLGANGAGKTTLLRLLAGIERVQSGAVSLFGDSVRSMSLAQRQRFSYVAEGQELPTWMRLEQMEAYCAPLYPTWDAQLAAQLRTRFDLDSKQKIGTMSRGQCMKAALLCALASRPRLLLMDEPFTGMDVSVRDELVRGLLDTSGEHGWTVVVSTHDIAEIEMMVDWVGFLRDGRIDVSAPLEKLRETYRRVEFTLAPGATLPVARPASWLRVEQSGQRVSVLGSGVSGAAITQALHVSTSALDEHDVTLRELYLALATPNAARSEAVA</sequence>
<accession>A0A6M4IWM8</accession>
<evidence type="ECO:0000256" key="3">
    <source>
        <dbReference type="ARBA" id="ARBA00022840"/>
    </source>
</evidence>
<dbReference type="InterPro" id="IPR003593">
    <property type="entry name" value="AAA+_ATPase"/>
</dbReference>
<keyword evidence="1" id="KW-0813">Transport</keyword>
<dbReference type="PANTHER" id="PTHR42939:SF1">
    <property type="entry name" value="ABC TRANSPORTER ATP-BINDING PROTEIN ALBC-RELATED"/>
    <property type="match status" value="1"/>
</dbReference>
<dbReference type="EMBL" id="CP053085">
    <property type="protein sequence ID" value="QJR37997.1"/>
    <property type="molecule type" value="Genomic_DNA"/>
</dbReference>
<dbReference type="Gene3D" id="3.40.50.300">
    <property type="entry name" value="P-loop containing nucleotide triphosphate hydrolases"/>
    <property type="match status" value="1"/>
</dbReference>
<dbReference type="SMART" id="SM00382">
    <property type="entry name" value="AAA"/>
    <property type="match status" value="1"/>
</dbReference>
<feature type="domain" description="ABC transporter" evidence="4">
    <location>
        <begin position="7"/>
        <end position="233"/>
    </location>
</feature>
<protein>
    <submittedName>
        <fullName evidence="5">ABC transporter ATP-binding protein</fullName>
    </submittedName>
</protein>
<name>A0A6M4IWM8_9BACT</name>
<evidence type="ECO:0000256" key="1">
    <source>
        <dbReference type="ARBA" id="ARBA00022448"/>
    </source>
</evidence>
<organism evidence="5 6">
    <name type="scientific">Gemmatimonas groenlandica</name>
    <dbReference type="NCBI Taxonomy" id="2732249"/>
    <lineage>
        <taxon>Bacteria</taxon>
        <taxon>Pseudomonadati</taxon>
        <taxon>Gemmatimonadota</taxon>
        <taxon>Gemmatimonadia</taxon>
        <taxon>Gemmatimonadales</taxon>
        <taxon>Gemmatimonadaceae</taxon>
        <taxon>Gemmatimonas</taxon>
    </lineage>
</organism>
<gene>
    <name evidence="5" type="ORF">HKW67_21935</name>
</gene>